<evidence type="ECO:0000256" key="2">
    <source>
        <dbReference type="ARBA" id="ARBA00008834"/>
    </source>
</evidence>
<reference evidence="10" key="1">
    <citation type="submission" date="2023-03" db="EMBL/GenBank/DDBJ databases">
        <authorList>
            <person name="Julca I."/>
        </authorList>
    </citation>
    <scope>NUCLEOTIDE SEQUENCE</scope>
</reference>
<dbReference type="GO" id="GO:0004650">
    <property type="term" value="F:polygalacturonase activity"/>
    <property type="evidence" value="ECO:0007669"/>
    <property type="project" value="InterPro"/>
</dbReference>
<dbReference type="InterPro" id="IPR012334">
    <property type="entry name" value="Pectin_lyas_fold"/>
</dbReference>
<dbReference type="SUPFAM" id="SSF51126">
    <property type="entry name" value="Pectin lyase-like"/>
    <property type="match status" value="1"/>
</dbReference>
<dbReference type="PROSITE" id="PS00502">
    <property type="entry name" value="POLYGALACTURONASE"/>
    <property type="match status" value="1"/>
</dbReference>
<dbReference type="GO" id="GO:0005975">
    <property type="term" value="P:carbohydrate metabolic process"/>
    <property type="evidence" value="ECO:0007669"/>
    <property type="project" value="InterPro"/>
</dbReference>
<evidence type="ECO:0000256" key="9">
    <source>
        <dbReference type="RuleBase" id="RU361169"/>
    </source>
</evidence>
<dbReference type="EMBL" id="OX459118">
    <property type="protein sequence ID" value="CAI9091043.1"/>
    <property type="molecule type" value="Genomic_DNA"/>
</dbReference>
<keyword evidence="3" id="KW-0134">Cell wall</keyword>
<keyword evidence="5 9" id="KW-0378">Hydrolase</keyword>
<evidence type="ECO:0000256" key="5">
    <source>
        <dbReference type="ARBA" id="ARBA00022801"/>
    </source>
</evidence>
<keyword evidence="11" id="KW-1185">Reference proteome</keyword>
<keyword evidence="6 9" id="KW-0326">Glycosidase</keyword>
<organism evidence="10 11">
    <name type="scientific">Oldenlandia corymbosa var. corymbosa</name>
    <dbReference type="NCBI Taxonomy" id="529605"/>
    <lineage>
        <taxon>Eukaryota</taxon>
        <taxon>Viridiplantae</taxon>
        <taxon>Streptophyta</taxon>
        <taxon>Embryophyta</taxon>
        <taxon>Tracheophyta</taxon>
        <taxon>Spermatophyta</taxon>
        <taxon>Magnoliopsida</taxon>
        <taxon>eudicotyledons</taxon>
        <taxon>Gunneridae</taxon>
        <taxon>Pentapetalae</taxon>
        <taxon>asterids</taxon>
        <taxon>lamiids</taxon>
        <taxon>Gentianales</taxon>
        <taxon>Rubiaceae</taxon>
        <taxon>Rubioideae</taxon>
        <taxon>Spermacoceae</taxon>
        <taxon>Hedyotis-Oldenlandia complex</taxon>
        <taxon>Oldenlandia</taxon>
    </lineage>
</organism>
<protein>
    <submittedName>
        <fullName evidence="10">OLC1v1025962C1</fullName>
    </submittedName>
</protein>
<dbReference type="SMART" id="SM00710">
    <property type="entry name" value="PbH1"/>
    <property type="match status" value="5"/>
</dbReference>
<dbReference type="Proteomes" id="UP001161247">
    <property type="component" value="Chromosome 1"/>
</dbReference>
<evidence type="ECO:0000256" key="6">
    <source>
        <dbReference type="ARBA" id="ARBA00023295"/>
    </source>
</evidence>
<feature type="active site" evidence="8">
    <location>
        <position position="136"/>
    </location>
</feature>
<accession>A0AAV1C7R1</accession>
<dbReference type="PANTHER" id="PTHR31375">
    <property type="match status" value="1"/>
</dbReference>
<sequence>MIFGVDNLTISGKGVFDGVGTTSWGLNKERCWNASQCNQFPNNFGLYSLRHANIRDITSKDSKSFHFILIDSMNVTFQHLTIIAPENSPNTDGIHIGHTNQTTIMDTTFKTGDDCVSIGDGCWGVNITRITCGPGHGISVGSLGKYTSERPVVGVYVTDSNISNTMNGVRIKTWAFSQPGEASDLHFENIRMKNVGNPILIDQLYVQLLDAK</sequence>
<evidence type="ECO:0000256" key="7">
    <source>
        <dbReference type="ARBA" id="ARBA00023316"/>
    </source>
</evidence>
<name>A0AAV1C7R1_OLDCO</name>
<dbReference type="Pfam" id="PF00295">
    <property type="entry name" value="Glyco_hydro_28"/>
    <property type="match status" value="1"/>
</dbReference>
<proteinExistence type="inferred from homology"/>
<evidence type="ECO:0000313" key="10">
    <source>
        <dbReference type="EMBL" id="CAI9091043.1"/>
    </source>
</evidence>
<dbReference type="GO" id="GO:0071555">
    <property type="term" value="P:cell wall organization"/>
    <property type="evidence" value="ECO:0007669"/>
    <property type="project" value="UniProtKB-KW"/>
</dbReference>
<keyword evidence="7" id="KW-0961">Cell wall biogenesis/degradation</keyword>
<dbReference type="InterPro" id="IPR006626">
    <property type="entry name" value="PbH1"/>
</dbReference>
<evidence type="ECO:0000256" key="4">
    <source>
        <dbReference type="ARBA" id="ARBA00022525"/>
    </source>
</evidence>
<dbReference type="InterPro" id="IPR011050">
    <property type="entry name" value="Pectin_lyase_fold/virulence"/>
</dbReference>
<comment type="similarity">
    <text evidence="2 9">Belongs to the glycosyl hydrolase 28 family.</text>
</comment>
<evidence type="ECO:0000256" key="3">
    <source>
        <dbReference type="ARBA" id="ARBA00022512"/>
    </source>
</evidence>
<evidence type="ECO:0000256" key="8">
    <source>
        <dbReference type="PROSITE-ProRule" id="PRU10052"/>
    </source>
</evidence>
<dbReference type="AlphaFoldDB" id="A0AAV1C7R1"/>
<dbReference type="InterPro" id="IPR000743">
    <property type="entry name" value="Glyco_hydro_28"/>
</dbReference>
<evidence type="ECO:0000256" key="1">
    <source>
        <dbReference type="ARBA" id="ARBA00004191"/>
    </source>
</evidence>
<evidence type="ECO:0000313" key="11">
    <source>
        <dbReference type="Proteomes" id="UP001161247"/>
    </source>
</evidence>
<comment type="subcellular location">
    <subcellularLocation>
        <location evidence="1">Secreted</location>
        <location evidence="1">Cell wall</location>
    </subcellularLocation>
</comment>
<keyword evidence="4" id="KW-0964">Secreted</keyword>
<dbReference type="Gene3D" id="2.160.20.10">
    <property type="entry name" value="Single-stranded right-handed beta-helix, Pectin lyase-like"/>
    <property type="match status" value="1"/>
</dbReference>
<gene>
    <name evidence="10" type="ORF">OLC1_LOCUS3069</name>
</gene>